<dbReference type="Gene3D" id="1.10.10.10">
    <property type="entry name" value="Winged helix-like DNA-binding domain superfamily/Winged helix DNA-binding domain"/>
    <property type="match status" value="1"/>
</dbReference>
<dbReference type="InterPro" id="IPR027417">
    <property type="entry name" value="P-loop_NTPase"/>
</dbReference>
<evidence type="ECO:0000259" key="12">
    <source>
        <dbReference type="PROSITE" id="PS51192"/>
    </source>
</evidence>
<comment type="catalytic activity">
    <reaction evidence="10">
        <text>ATP + H2O = ADP + phosphate + H(+)</text>
        <dbReference type="Rhea" id="RHEA:13065"/>
        <dbReference type="ChEBI" id="CHEBI:15377"/>
        <dbReference type="ChEBI" id="CHEBI:15378"/>
        <dbReference type="ChEBI" id="CHEBI:30616"/>
        <dbReference type="ChEBI" id="CHEBI:43474"/>
        <dbReference type="ChEBI" id="CHEBI:456216"/>
        <dbReference type="EC" id="5.6.2.4"/>
    </reaction>
</comment>
<gene>
    <name evidence="14" type="ORF">PG986_011536</name>
</gene>
<dbReference type="RefSeq" id="XP_066694454.1">
    <property type="nucleotide sequence ID" value="XM_066847758.1"/>
</dbReference>
<evidence type="ECO:0000256" key="4">
    <source>
        <dbReference type="ARBA" id="ARBA00022806"/>
    </source>
</evidence>
<dbReference type="SUPFAM" id="SSF52540">
    <property type="entry name" value="P-loop containing nucleoside triphosphate hydrolases"/>
    <property type="match status" value="1"/>
</dbReference>
<evidence type="ECO:0000256" key="6">
    <source>
        <dbReference type="ARBA" id="ARBA00023235"/>
    </source>
</evidence>
<feature type="domain" description="Helicase C-terminal" evidence="13">
    <location>
        <begin position="518"/>
        <end position="722"/>
    </location>
</feature>
<dbReference type="SMART" id="SM00487">
    <property type="entry name" value="DEXDc"/>
    <property type="match status" value="1"/>
</dbReference>
<keyword evidence="4" id="KW-0347">Helicase</keyword>
<feature type="region of interest" description="Disordered" evidence="11">
    <location>
        <begin position="1"/>
        <end position="27"/>
    </location>
</feature>
<evidence type="ECO:0000313" key="15">
    <source>
        <dbReference type="Proteomes" id="UP001391051"/>
    </source>
</evidence>
<feature type="region of interest" description="Disordered" evidence="11">
    <location>
        <begin position="1216"/>
        <end position="1397"/>
    </location>
</feature>
<dbReference type="PANTHER" id="PTHR47835">
    <property type="entry name" value="HFM1, ATP DEPENDENT DNA HELICASE HOMOLOG"/>
    <property type="match status" value="1"/>
</dbReference>
<evidence type="ECO:0000256" key="1">
    <source>
        <dbReference type="ARBA" id="ARBA00010140"/>
    </source>
</evidence>
<feature type="compositionally biased region" description="Gly residues" evidence="11">
    <location>
        <begin position="1"/>
        <end position="11"/>
    </location>
</feature>
<feature type="domain" description="Helicase ATP-binding" evidence="12">
    <location>
        <begin position="304"/>
        <end position="478"/>
    </location>
</feature>
<dbReference type="Proteomes" id="UP001391051">
    <property type="component" value="Unassembled WGS sequence"/>
</dbReference>
<dbReference type="Gene3D" id="3.40.50.300">
    <property type="entry name" value="P-loop containing nucleotide triphosphate hydrolases"/>
    <property type="match status" value="2"/>
</dbReference>
<evidence type="ECO:0000256" key="10">
    <source>
        <dbReference type="ARBA" id="ARBA00048988"/>
    </source>
</evidence>
<dbReference type="SUPFAM" id="SSF158702">
    <property type="entry name" value="Sec63 N-terminal domain-like"/>
    <property type="match status" value="1"/>
</dbReference>
<feature type="compositionally biased region" description="Low complexity" evidence="11">
    <location>
        <begin position="218"/>
        <end position="230"/>
    </location>
</feature>
<keyword evidence="6" id="KW-0413">Isomerase</keyword>
<proteinExistence type="inferred from homology"/>
<dbReference type="SMART" id="SM00973">
    <property type="entry name" value="Sec63"/>
    <property type="match status" value="1"/>
</dbReference>
<dbReference type="Pfam" id="PF00271">
    <property type="entry name" value="Helicase_C"/>
    <property type="match status" value="1"/>
</dbReference>
<comment type="catalytic activity">
    <reaction evidence="8">
        <text>Couples ATP hydrolysis with the unwinding of duplex DNA by translocating in the 3'-5' direction.</text>
        <dbReference type="EC" id="5.6.2.4"/>
    </reaction>
</comment>
<dbReference type="EMBL" id="JAQQWE010000008">
    <property type="protein sequence ID" value="KAK7942423.1"/>
    <property type="molecule type" value="Genomic_DNA"/>
</dbReference>
<evidence type="ECO:0000256" key="7">
    <source>
        <dbReference type="ARBA" id="ARBA00023254"/>
    </source>
</evidence>
<keyword evidence="3" id="KW-0378">Hydrolase</keyword>
<keyword evidence="2" id="KW-0547">Nucleotide-binding</keyword>
<dbReference type="GeneID" id="92080820"/>
<dbReference type="PROSITE" id="PS51192">
    <property type="entry name" value="HELICASE_ATP_BIND_1"/>
    <property type="match status" value="1"/>
</dbReference>
<organism evidence="14 15">
    <name type="scientific">Apiospora aurea</name>
    <dbReference type="NCBI Taxonomy" id="335848"/>
    <lineage>
        <taxon>Eukaryota</taxon>
        <taxon>Fungi</taxon>
        <taxon>Dikarya</taxon>
        <taxon>Ascomycota</taxon>
        <taxon>Pezizomycotina</taxon>
        <taxon>Sordariomycetes</taxon>
        <taxon>Xylariomycetidae</taxon>
        <taxon>Amphisphaeriales</taxon>
        <taxon>Apiosporaceae</taxon>
        <taxon>Apiospora</taxon>
    </lineage>
</organism>
<dbReference type="CDD" id="cd18795">
    <property type="entry name" value="SF2_C_Ski2"/>
    <property type="match status" value="1"/>
</dbReference>
<evidence type="ECO:0000256" key="9">
    <source>
        <dbReference type="ARBA" id="ARBA00034808"/>
    </source>
</evidence>
<evidence type="ECO:0000256" key="5">
    <source>
        <dbReference type="ARBA" id="ARBA00022840"/>
    </source>
</evidence>
<feature type="region of interest" description="Disordered" evidence="11">
    <location>
        <begin position="194"/>
        <end position="251"/>
    </location>
</feature>
<sequence>MSPNARGGGDDPGASRMYGFPSDRNDERRIQSFMNQADNMSSTPARRIPQLTYDAVWPEDRDNPGASYFPNPFAVDGMMGFQHHQLDDFGMRLNSLATIARFWGALQFLLQNTTLADQPPNLHAFPSQTSTSLLLANVVLSATLVTTSGPSLLAVTITGPPSSAIHCRLSPAPAHGQSSIEMYRIVSPPLQPGTQLATPPFYRAPAQLPPPPEQHDYSSPSSELGNSSPSTRLSIRRQEPTTSSRPKPLSRPAHISLDLAHAPQHITPKIGDTYLLDPRRVLPDRCRAIFPYQLFNAVQSKSFPLAYGSNDNIVISAPTGSGKTAIMEMAICKLVMTSGGENFKIVYQAPTKSLCSERARDWEKKFGHLSLHCAELTGDTSHAQTRRVGQASIIVTTPEKWDSITRKWSDHHRLLSMVRLVLIDEIHILNDARGATLEAVVSRMKTSGANVRFVGLSATVPNIEDIATWLGRDHSNQSEPATYECFGEELRPVKLKKYVYGYDSPGNDFIFDKMLDGNLTMLLGKHTEKKPIMVFCFTRKACETTASNLAEWWTTCSADDKPWPSPKRRIPVIRKELQEIVRYGVAFHHAGLYADERASIEENFLSGQLHVICCTSTLAVGVNLPCHTVVLKGTVAYSDGMPQELSDLDVLQMLGRAGRPQFDKSATAIILTRREMVDRYEKMVSGRAKLESKLHLNLIEHLNSEVGLGTIQTLDTAKKWIDGTFLNVRMRQNPDKYTVKGGETGANADESLQQWCERDVRILQQHKLITQGNSFRCTEYGSAMSKYMVKFETMKLLLAIPKAPTMEQLLGGLAKASEFGDFRFKPLERTVYRKLNKDVQYPIQGSVNEPWHYVSISIQMHLGHVELPNDQEAGFLKKQMASEKLIIFDRLNRLVRCLVDCRVFDGDAVGVRSGLELVRAISAGTWENHPAQIQQIPGIGPVAMRKFQAQDVRTVLDLARLSFDHIERIMSRNPPYGKNLCKVLEGFPQLTLRIEVLGAPGTYKKVGDSIGVVLRAVLGHKNQKHPPSWSGKIPAVTFLAETSDGKVAYFSRSNIKNINGTDGLELKFPVSLNRPDEVVSCYFSCEEIVGTQVIDQVKVNTPASAFAALGAHVSHNPLPEAQFDYMTNNAVDDIDDEDMLEALDGAAKSLSHSPQHDPFEEEDAGFPEIEGLIDDQEPVNPAPVQMKNGRWLCNHHCRGGGRTKNGKLCTHRCCKEGLEKPRPPPKRKSVEDSQPTNPTASRKKPKSQHNTEDGAKQKKKEKKGSPEDQIIELVDLSGLTDDDSDLDPAASAPEQGPSSKKGLPDLHKRAQGQNMKAPSRITKPHPFDLQYVLDDSDAIEEEEEEEEEEEAGHPPTSHHDLAIDNQPPFSEDASVQLSSHDGLGEVDDTDQPFFLDSNPFDVAVNAEAGSSQSKAPEWASELSPEVMDLIKGIVEVDGWKP</sequence>
<comment type="caution">
    <text evidence="14">The sequence shown here is derived from an EMBL/GenBank/DDBJ whole genome shotgun (WGS) entry which is preliminary data.</text>
</comment>
<evidence type="ECO:0000313" key="14">
    <source>
        <dbReference type="EMBL" id="KAK7942423.1"/>
    </source>
</evidence>
<dbReference type="InterPro" id="IPR036388">
    <property type="entry name" value="WH-like_DNA-bd_sf"/>
</dbReference>
<dbReference type="PROSITE" id="PS51194">
    <property type="entry name" value="HELICASE_CTER"/>
    <property type="match status" value="1"/>
</dbReference>
<dbReference type="Pfam" id="PF00270">
    <property type="entry name" value="DEAD"/>
    <property type="match status" value="1"/>
</dbReference>
<dbReference type="Pfam" id="PF02889">
    <property type="entry name" value="Sec63"/>
    <property type="match status" value="1"/>
</dbReference>
<dbReference type="InterPro" id="IPR014001">
    <property type="entry name" value="Helicase_ATP-bd"/>
</dbReference>
<dbReference type="InterPro" id="IPR052247">
    <property type="entry name" value="Meiotic_Crossover_Helicase"/>
</dbReference>
<name>A0ABR1PXE7_9PEZI</name>
<evidence type="ECO:0000256" key="2">
    <source>
        <dbReference type="ARBA" id="ARBA00022741"/>
    </source>
</evidence>
<dbReference type="InterPro" id="IPR036390">
    <property type="entry name" value="WH_DNA-bd_sf"/>
</dbReference>
<dbReference type="SMART" id="SM00490">
    <property type="entry name" value="HELICc"/>
    <property type="match status" value="1"/>
</dbReference>
<dbReference type="Gene3D" id="1.10.3380.10">
    <property type="entry name" value="Sec63 N-terminal domain-like domain"/>
    <property type="match status" value="1"/>
</dbReference>
<evidence type="ECO:0000256" key="8">
    <source>
        <dbReference type="ARBA" id="ARBA00034617"/>
    </source>
</evidence>
<dbReference type="InterPro" id="IPR011545">
    <property type="entry name" value="DEAD/DEAH_box_helicase_dom"/>
</dbReference>
<comment type="similarity">
    <text evidence="1">Belongs to the helicase family. SKI2 subfamily.</text>
</comment>
<dbReference type="InterPro" id="IPR001650">
    <property type="entry name" value="Helicase_C-like"/>
</dbReference>
<protein>
    <recommendedName>
        <fullName evidence="9">DNA 3'-5' helicase</fullName>
        <ecNumber evidence="9">5.6.2.4</ecNumber>
    </recommendedName>
</protein>
<keyword evidence="15" id="KW-1185">Reference proteome</keyword>
<evidence type="ECO:0000256" key="3">
    <source>
        <dbReference type="ARBA" id="ARBA00022801"/>
    </source>
</evidence>
<dbReference type="InterPro" id="IPR057842">
    <property type="entry name" value="WH_MER3"/>
</dbReference>
<reference evidence="14 15" key="1">
    <citation type="submission" date="2023-01" db="EMBL/GenBank/DDBJ databases">
        <title>Analysis of 21 Apiospora genomes using comparative genomics revels a genus with tremendous synthesis potential of carbohydrate active enzymes and secondary metabolites.</title>
        <authorList>
            <person name="Sorensen T."/>
        </authorList>
    </citation>
    <scope>NUCLEOTIDE SEQUENCE [LARGE SCALE GENOMIC DNA]</scope>
    <source>
        <strain evidence="14 15">CBS 24483</strain>
    </source>
</reference>
<dbReference type="SUPFAM" id="SSF46785">
    <property type="entry name" value="Winged helix' DNA-binding domain"/>
    <property type="match status" value="1"/>
</dbReference>
<evidence type="ECO:0000256" key="11">
    <source>
        <dbReference type="SAM" id="MobiDB-lite"/>
    </source>
</evidence>
<dbReference type="InterPro" id="IPR004179">
    <property type="entry name" value="Sec63-dom"/>
</dbReference>
<accession>A0ABR1PXE7</accession>
<feature type="compositionally biased region" description="Acidic residues" evidence="11">
    <location>
        <begin position="1334"/>
        <end position="1350"/>
    </location>
</feature>
<evidence type="ECO:0000259" key="13">
    <source>
        <dbReference type="PROSITE" id="PS51194"/>
    </source>
</evidence>
<keyword evidence="5" id="KW-0067">ATP-binding</keyword>
<dbReference type="EC" id="5.6.2.4" evidence="9"/>
<dbReference type="PANTHER" id="PTHR47835:SF3">
    <property type="entry name" value="HELICASE FOR MEIOSIS 1"/>
    <property type="match status" value="1"/>
</dbReference>
<keyword evidence="7" id="KW-0469">Meiosis</keyword>
<dbReference type="Pfam" id="PF23445">
    <property type="entry name" value="WHD_SNRNP200"/>
    <property type="match status" value="1"/>
</dbReference>